<dbReference type="InterPro" id="IPR011501">
    <property type="entry name" value="Noc3_N"/>
</dbReference>
<evidence type="ECO:0000259" key="8">
    <source>
        <dbReference type="Pfam" id="PF07540"/>
    </source>
</evidence>
<dbReference type="Pfam" id="PF03914">
    <property type="entry name" value="CBF"/>
    <property type="match status" value="1"/>
</dbReference>
<evidence type="ECO:0008006" key="11">
    <source>
        <dbReference type="Google" id="ProtNLM"/>
    </source>
</evidence>
<dbReference type="PANTHER" id="PTHR14428:SF5">
    <property type="entry name" value="NUCLEOLAR COMPLEX PROTEIN 3 HOMOLOG"/>
    <property type="match status" value="1"/>
</dbReference>
<evidence type="ECO:0000256" key="3">
    <source>
        <dbReference type="ARBA" id="ARBA00023054"/>
    </source>
</evidence>
<dbReference type="PIRSF" id="PIRSF028977">
    <property type="entry name" value="Nucleolar_complex_p3"/>
    <property type="match status" value="1"/>
</dbReference>
<dbReference type="AlphaFoldDB" id="A0A8J5KTT1"/>
<keyword evidence="10" id="KW-1185">Reference proteome</keyword>
<comment type="caution">
    <text evidence="9">The sequence shown here is derived from an EMBL/GenBank/DDBJ whole genome shotgun (WGS) entry which is preliminary data.</text>
</comment>
<dbReference type="InterPro" id="IPR005612">
    <property type="entry name" value="CCAAT-binding_factor"/>
</dbReference>
<evidence type="ECO:0000256" key="2">
    <source>
        <dbReference type="ARBA" id="ARBA00007797"/>
    </source>
</evidence>
<feature type="compositionally biased region" description="Basic and acidic residues" evidence="6">
    <location>
        <begin position="420"/>
        <end position="433"/>
    </location>
</feature>
<evidence type="ECO:0000256" key="6">
    <source>
        <dbReference type="SAM" id="MobiDB-lite"/>
    </source>
</evidence>
<feature type="domain" description="CCAAT-binding factor" evidence="7">
    <location>
        <begin position="549"/>
        <end position="704"/>
    </location>
</feature>
<keyword evidence="3" id="KW-0175">Coiled coil</keyword>
<dbReference type="InterPro" id="IPR016903">
    <property type="entry name" value="Nucleolar_cplx-assoc_3"/>
</dbReference>
<gene>
    <name evidence="9" type="ORF">ZIOFF_043058</name>
</gene>
<evidence type="ECO:0000259" key="7">
    <source>
        <dbReference type="Pfam" id="PF03914"/>
    </source>
</evidence>
<evidence type="ECO:0000256" key="4">
    <source>
        <dbReference type="ARBA" id="ARBA00023242"/>
    </source>
</evidence>
<keyword evidence="4" id="KW-0539">Nucleus</keyword>
<feature type="domain" description="Nucleolar complex-associated protein 3 N-terminal" evidence="8">
    <location>
        <begin position="191"/>
        <end position="281"/>
    </location>
</feature>
<dbReference type="Pfam" id="PF07540">
    <property type="entry name" value="NOC3p"/>
    <property type="match status" value="1"/>
</dbReference>
<dbReference type="PANTHER" id="PTHR14428">
    <property type="entry name" value="NUCLEOLAR COMPLEX PROTEIN 3"/>
    <property type="match status" value="1"/>
</dbReference>
<dbReference type="EMBL" id="JACMSC010000012">
    <property type="protein sequence ID" value="KAG6495264.1"/>
    <property type="molecule type" value="Genomic_DNA"/>
</dbReference>
<feature type="region of interest" description="Disordered" evidence="6">
    <location>
        <begin position="402"/>
        <end position="433"/>
    </location>
</feature>
<dbReference type="GO" id="GO:0003682">
    <property type="term" value="F:chromatin binding"/>
    <property type="evidence" value="ECO:0007669"/>
    <property type="project" value="TreeGrafter"/>
</dbReference>
<name>A0A8J5KTT1_ZINOF</name>
<evidence type="ECO:0000256" key="1">
    <source>
        <dbReference type="ARBA" id="ARBA00004604"/>
    </source>
</evidence>
<reference evidence="9 10" key="1">
    <citation type="submission" date="2020-08" db="EMBL/GenBank/DDBJ databases">
        <title>Plant Genome Project.</title>
        <authorList>
            <person name="Zhang R.-G."/>
        </authorList>
    </citation>
    <scope>NUCLEOTIDE SEQUENCE [LARGE SCALE GENOMIC DNA]</scope>
    <source>
        <tissue evidence="9">Rhizome</tissue>
    </source>
</reference>
<evidence type="ECO:0000256" key="5">
    <source>
        <dbReference type="PIRNR" id="PIRNR028977"/>
    </source>
</evidence>
<evidence type="ECO:0000313" key="10">
    <source>
        <dbReference type="Proteomes" id="UP000734854"/>
    </source>
</evidence>
<protein>
    <recommendedName>
        <fullName evidence="11">Nucleolar complex protein 3 homolog</fullName>
    </recommendedName>
</protein>
<dbReference type="GO" id="GO:0006270">
    <property type="term" value="P:DNA replication initiation"/>
    <property type="evidence" value="ECO:0007669"/>
    <property type="project" value="TreeGrafter"/>
</dbReference>
<comment type="subcellular location">
    <subcellularLocation>
        <location evidence="1 5">Nucleus</location>
        <location evidence="1 5">Nucleolus</location>
    </subcellularLocation>
</comment>
<dbReference type="GO" id="GO:0005730">
    <property type="term" value="C:nucleolus"/>
    <property type="evidence" value="ECO:0007669"/>
    <property type="project" value="UniProtKB-SubCell"/>
</dbReference>
<evidence type="ECO:0000313" key="9">
    <source>
        <dbReference type="EMBL" id="KAG6495264.1"/>
    </source>
</evidence>
<proteinExistence type="inferred from homology"/>
<sequence>MGKKRKVILPPDLPPEVADNDIEVSDEDLEFIGQNREYAGFLTKLDTKSIDRHVKRVAGHESDDLEALYEQRKRKASLLKRNDDDDKLQVDPVDALPVKTLDGKLEYRTVDRTKSEAITNEKDNTEENEKDMSVVKLTKKEKRLKIKKSRKEAKKEAKVEEKGNVGVEKLHTEVLAKVEEDLSAEELFRKKKIKLAEIGLQLLENPEENIKSLKELLKNCDDGNQNIVKLGLMSLLAVFKDIIPGYRIRLPTEKEMEMTVSKAVLKQRFYESTLLNSYKAYLAKLIAMEKKPSLRQVAVRCLASLLDAVPHFNYRENILAIVIKNISSPDDTIRKLCCNATKSIFLNEGKHGGEATFEAVRLIAQQVKIYECQLHPDSIEVLSSLTFDEDIGKPDTQAEAVKIKKKGKWKTPDGSNKLQGSEKKKTRQESLAKTREEVTADFKSVSFAPDSRERKRMQSETLSAVFEIYFRILKHSTDSHASRSTTDAASFSHGSSSLPLLAPCLKGLGKFSHLIDLDFMGDLMRCLKQLAGYSDHGTIQNPLSVSERLQCCIVAFRVMRNNLEALNIDLQDFFVQLYNLLLEYRPDRDQGEVLAEALKIMLCEGKQHDMQRAAAFIKRLATFSLSYGSAEAMAALVTLKHLLQKNSKCRNLLENDAGGGSLSGLVSKYQPDATDPNLSGALGSVLWELSLLTKHYNSSISSMAASIMSMGSVNPAQSQVFLSTASPLQAFRDSSILCELSKPTSKSATSRQKQRELQKDYVLMDPEVMQNGNLVDEDEVRRKLEDRFAVHKVITENERLRKELNHTLSSISLYEEYNRQKKQKRRRTTKRVLGD</sequence>
<organism evidence="9 10">
    <name type="scientific">Zingiber officinale</name>
    <name type="common">Ginger</name>
    <name type="synonym">Amomum zingiber</name>
    <dbReference type="NCBI Taxonomy" id="94328"/>
    <lineage>
        <taxon>Eukaryota</taxon>
        <taxon>Viridiplantae</taxon>
        <taxon>Streptophyta</taxon>
        <taxon>Embryophyta</taxon>
        <taxon>Tracheophyta</taxon>
        <taxon>Spermatophyta</taxon>
        <taxon>Magnoliopsida</taxon>
        <taxon>Liliopsida</taxon>
        <taxon>Zingiberales</taxon>
        <taxon>Zingiberaceae</taxon>
        <taxon>Zingiber</taxon>
    </lineage>
</organism>
<accession>A0A8J5KTT1</accession>
<dbReference type="Proteomes" id="UP000734854">
    <property type="component" value="Unassembled WGS sequence"/>
</dbReference>
<comment type="similarity">
    <text evidence="2 5">Belongs to the CBF/MAK21 family.</text>
</comment>